<dbReference type="Proteomes" id="UP001432322">
    <property type="component" value="Unassembled WGS sequence"/>
</dbReference>
<evidence type="ECO:0000313" key="2">
    <source>
        <dbReference type="EMBL" id="GMT26493.1"/>
    </source>
</evidence>
<keyword evidence="1" id="KW-0175">Coiled coil</keyword>
<evidence type="ECO:0008006" key="4">
    <source>
        <dbReference type="Google" id="ProtNLM"/>
    </source>
</evidence>
<feature type="non-terminal residue" evidence="2">
    <location>
        <position position="1"/>
    </location>
</feature>
<evidence type="ECO:0000256" key="1">
    <source>
        <dbReference type="SAM" id="Coils"/>
    </source>
</evidence>
<comment type="caution">
    <text evidence="2">The sequence shown here is derived from an EMBL/GenBank/DDBJ whole genome shotgun (WGS) entry which is preliminary data.</text>
</comment>
<dbReference type="EMBL" id="BTSY01000005">
    <property type="protein sequence ID" value="GMT26493.1"/>
    <property type="molecule type" value="Genomic_DNA"/>
</dbReference>
<proteinExistence type="predicted"/>
<accession>A0AAV5W4K8</accession>
<feature type="coiled-coil region" evidence="1">
    <location>
        <begin position="90"/>
        <end position="120"/>
    </location>
</feature>
<gene>
    <name evidence="2" type="ORF">PFISCL1PPCAC_17790</name>
</gene>
<protein>
    <recommendedName>
        <fullName evidence="4">RING-type E3 ubiquitin transferase</fullName>
    </recommendedName>
</protein>
<reference evidence="2" key="1">
    <citation type="submission" date="2023-10" db="EMBL/GenBank/DDBJ databases">
        <title>Genome assembly of Pristionchus species.</title>
        <authorList>
            <person name="Yoshida K."/>
            <person name="Sommer R.J."/>
        </authorList>
    </citation>
    <scope>NUCLEOTIDE SEQUENCE</scope>
    <source>
        <strain evidence="2">RS5133</strain>
    </source>
</reference>
<sequence length="240" mass="26788">RALDLARTLQERCRDAEGSERRKEGQIERGFVEAIILRQKTESLEKELKEEKQMAHKAISSLAALRVTYTLMKTEWEKEQEKASRLADEIETLLEMNGTLKKQKKDAEQLSNRVVAENIELRAQCDALDVLLKEEKKYAQQARAERRESIDLCEMYRVALMKRQEMCAICLSKREDAEAAAPAASAAVSLAPPPGFETTAAAAAKPNASAAIDDAAAALVQFSLQQLAENEQQVCPPTRQ</sequence>
<dbReference type="AlphaFoldDB" id="A0AAV5W4K8"/>
<organism evidence="2 3">
    <name type="scientific">Pristionchus fissidentatus</name>
    <dbReference type="NCBI Taxonomy" id="1538716"/>
    <lineage>
        <taxon>Eukaryota</taxon>
        <taxon>Metazoa</taxon>
        <taxon>Ecdysozoa</taxon>
        <taxon>Nematoda</taxon>
        <taxon>Chromadorea</taxon>
        <taxon>Rhabditida</taxon>
        <taxon>Rhabditina</taxon>
        <taxon>Diplogasteromorpha</taxon>
        <taxon>Diplogasteroidea</taxon>
        <taxon>Neodiplogasteridae</taxon>
        <taxon>Pristionchus</taxon>
    </lineage>
</organism>
<evidence type="ECO:0000313" key="3">
    <source>
        <dbReference type="Proteomes" id="UP001432322"/>
    </source>
</evidence>
<name>A0AAV5W4K8_9BILA</name>
<keyword evidence="3" id="KW-1185">Reference proteome</keyword>